<organism evidence="1 2">
    <name type="scientific">Dinoponera quadriceps</name>
    <name type="common">South American ant</name>
    <dbReference type="NCBI Taxonomy" id="609295"/>
    <lineage>
        <taxon>Eukaryota</taxon>
        <taxon>Metazoa</taxon>
        <taxon>Ecdysozoa</taxon>
        <taxon>Arthropoda</taxon>
        <taxon>Hexapoda</taxon>
        <taxon>Insecta</taxon>
        <taxon>Pterygota</taxon>
        <taxon>Neoptera</taxon>
        <taxon>Endopterygota</taxon>
        <taxon>Hymenoptera</taxon>
        <taxon>Apocrita</taxon>
        <taxon>Aculeata</taxon>
        <taxon>Formicoidea</taxon>
        <taxon>Formicidae</taxon>
        <taxon>Ponerinae</taxon>
        <taxon>Ponerini</taxon>
        <taxon>Dinoponera</taxon>
    </lineage>
</organism>
<reference evidence="2" key="1">
    <citation type="submission" date="2025-08" db="UniProtKB">
        <authorList>
            <consortium name="RefSeq"/>
        </authorList>
    </citation>
    <scope>IDENTIFICATION</scope>
</reference>
<sequence length="87" mass="10265">LILNSVLISPVSYQNMSRELRLFEHGMKICPNIIVSVEHLRKGRIWEWIKIGNVIIKNISSNKWPKYVIFFDLGVMSRKCLTIQNFF</sequence>
<proteinExistence type="predicted"/>
<keyword evidence="1" id="KW-1185">Reference proteome</keyword>
<name>A0A6P3Y6L6_DINQU</name>
<feature type="non-terminal residue" evidence="2">
    <location>
        <position position="1"/>
    </location>
</feature>
<dbReference type="RefSeq" id="XP_014486656.1">
    <property type="nucleotide sequence ID" value="XM_014631170.1"/>
</dbReference>
<evidence type="ECO:0000313" key="2">
    <source>
        <dbReference type="RefSeq" id="XP_014486656.1"/>
    </source>
</evidence>
<dbReference type="Proteomes" id="UP000515204">
    <property type="component" value="Unplaced"/>
</dbReference>
<gene>
    <name evidence="2" type="primary">LOC106750670</name>
</gene>
<dbReference type="KEGG" id="dqu:106750670"/>
<dbReference type="OrthoDB" id="17255at2759"/>
<protein>
    <submittedName>
        <fullName evidence="2">Uncharacterized protein LOC106750670</fullName>
    </submittedName>
</protein>
<dbReference type="AlphaFoldDB" id="A0A6P3Y6L6"/>
<dbReference type="GeneID" id="106750670"/>
<evidence type="ECO:0000313" key="1">
    <source>
        <dbReference type="Proteomes" id="UP000515204"/>
    </source>
</evidence>
<accession>A0A6P3Y6L6</accession>